<gene>
    <name evidence="1" type="ORF">KIH74_13590</name>
</gene>
<evidence type="ECO:0000313" key="2">
    <source>
        <dbReference type="Proteomes" id="UP001197247"/>
    </source>
</evidence>
<name>A0ABS5TFV1_9ACTN</name>
<dbReference type="Proteomes" id="UP001197247">
    <property type="component" value="Unassembled WGS sequence"/>
</dbReference>
<evidence type="ECO:0000313" key="1">
    <source>
        <dbReference type="EMBL" id="MBT0769965.1"/>
    </source>
</evidence>
<dbReference type="EMBL" id="JAHBAY010000005">
    <property type="protein sequence ID" value="MBT0769965.1"/>
    <property type="molecule type" value="Genomic_DNA"/>
</dbReference>
<dbReference type="RefSeq" id="WP_214156264.1">
    <property type="nucleotide sequence ID" value="NZ_JAHBAY010000005.1"/>
</dbReference>
<protein>
    <submittedName>
        <fullName evidence="1">Uncharacterized protein</fullName>
    </submittedName>
</protein>
<reference evidence="1 2" key="1">
    <citation type="submission" date="2021-05" db="EMBL/GenBank/DDBJ databases">
        <title>Kineosporia and Streptomyces sp. nov. two new marine actinobacteria isolated from Coral.</title>
        <authorList>
            <person name="Buangrab K."/>
            <person name="Sutthacheep M."/>
            <person name="Yeemin T."/>
            <person name="Harunari E."/>
            <person name="Igarashi Y."/>
            <person name="Kanchanasin P."/>
            <person name="Tanasupawat S."/>
            <person name="Phongsopitanun W."/>
        </authorList>
    </citation>
    <scope>NUCLEOTIDE SEQUENCE [LARGE SCALE GENOMIC DNA]</scope>
    <source>
        <strain evidence="1 2">J2-2</strain>
    </source>
</reference>
<organism evidence="1 2">
    <name type="scientific">Kineosporia corallincola</name>
    <dbReference type="NCBI Taxonomy" id="2835133"/>
    <lineage>
        <taxon>Bacteria</taxon>
        <taxon>Bacillati</taxon>
        <taxon>Actinomycetota</taxon>
        <taxon>Actinomycetes</taxon>
        <taxon>Kineosporiales</taxon>
        <taxon>Kineosporiaceae</taxon>
        <taxon>Kineosporia</taxon>
    </lineage>
</organism>
<comment type="caution">
    <text evidence="1">The sequence shown here is derived from an EMBL/GenBank/DDBJ whole genome shotgun (WGS) entry which is preliminary data.</text>
</comment>
<sequence length="73" mass="7842">MSRNRHVWFATGIAALIGVLLVVEALIASPSTGGGEQVWVVTTRGPGQADLPGEPVPYDEWEKADQDIIWATP</sequence>
<keyword evidence="2" id="KW-1185">Reference proteome</keyword>
<proteinExistence type="predicted"/>
<accession>A0ABS5TFV1</accession>